<dbReference type="EMBL" id="CAXITT010000022">
    <property type="protein sequence ID" value="CAL1527773.1"/>
    <property type="molecule type" value="Genomic_DNA"/>
</dbReference>
<evidence type="ECO:0000259" key="4">
    <source>
        <dbReference type="Pfam" id="PF10181"/>
    </source>
</evidence>
<reference evidence="5 6" key="1">
    <citation type="submission" date="2024-04" db="EMBL/GenBank/DDBJ databases">
        <authorList>
            <consortium name="Genoscope - CEA"/>
            <person name="William W."/>
        </authorList>
    </citation>
    <scope>NUCLEOTIDE SEQUENCE [LARGE SCALE GENOMIC DNA]</scope>
</reference>
<comment type="pathway">
    <text evidence="1">Glycolipid biosynthesis; glycosylphosphatidylinositol-anchor biosynthesis.</text>
</comment>
<feature type="transmembrane region" description="Helical" evidence="3">
    <location>
        <begin position="52"/>
        <end position="71"/>
    </location>
</feature>
<dbReference type="AlphaFoldDB" id="A0AAV2H2Z7"/>
<keyword evidence="3" id="KW-0812">Transmembrane</keyword>
<evidence type="ECO:0000256" key="2">
    <source>
        <dbReference type="ARBA" id="ARBA00009610"/>
    </source>
</evidence>
<feature type="domain" description="Phosphatidylinositol N-acetylglucosaminyltransferase subunit H conserved" evidence="4">
    <location>
        <begin position="78"/>
        <end position="144"/>
    </location>
</feature>
<sequence length="171" mass="19638">MVLEMKHRDLGDRGSEFTFVHPPLKNRFLFVLLLIITMLLAFLSGLHLLDKGLLATLCLVLGVTLMVKLYLKIHSENLLILPSLGLQLETQYYLGHKHTHFIHLTHIKDVIINEAVTMHSIMHYLLVLLKGKQSDQVKALQPVFSHSWPSLAHLKLVYKAAQEKLIKSHRR</sequence>
<keyword evidence="3" id="KW-0472">Membrane</keyword>
<dbReference type="GO" id="GO:0006506">
    <property type="term" value="P:GPI anchor biosynthetic process"/>
    <property type="evidence" value="ECO:0007669"/>
    <property type="project" value="InterPro"/>
</dbReference>
<dbReference type="InterPro" id="IPR044215">
    <property type="entry name" value="PIG-H"/>
</dbReference>
<accession>A0AAV2H2Z7</accession>
<comment type="similarity">
    <text evidence="2">Belongs to the PIGH family.</text>
</comment>
<dbReference type="Proteomes" id="UP001497497">
    <property type="component" value="Unassembled WGS sequence"/>
</dbReference>
<keyword evidence="3" id="KW-1133">Transmembrane helix</keyword>
<name>A0AAV2H2Z7_LYMST</name>
<evidence type="ECO:0000256" key="3">
    <source>
        <dbReference type="SAM" id="Phobius"/>
    </source>
</evidence>
<organism evidence="5 6">
    <name type="scientific">Lymnaea stagnalis</name>
    <name type="common">Great pond snail</name>
    <name type="synonym">Helix stagnalis</name>
    <dbReference type="NCBI Taxonomy" id="6523"/>
    <lineage>
        <taxon>Eukaryota</taxon>
        <taxon>Metazoa</taxon>
        <taxon>Spiralia</taxon>
        <taxon>Lophotrochozoa</taxon>
        <taxon>Mollusca</taxon>
        <taxon>Gastropoda</taxon>
        <taxon>Heterobranchia</taxon>
        <taxon>Euthyneura</taxon>
        <taxon>Panpulmonata</taxon>
        <taxon>Hygrophila</taxon>
        <taxon>Lymnaeoidea</taxon>
        <taxon>Lymnaeidae</taxon>
        <taxon>Lymnaea</taxon>
    </lineage>
</organism>
<gene>
    <name evidence="5" type="ORF">GSLYS_00001943001</name>
</gene>
<protein>
    <recommendedName>
        <fullName evidence="4">Phosphatidylinositol N-acetylglucosaminyltransferase subunit H conserved domain-containing protein</fullName>
    </recommendedName>
</protein>
<dbReference type="Pfam" id="PF10181">
    <property type="entry name" value="PIG-H"/>
    <property type="match status" value="1"/>
</dbReference>
<comment type="caution">
    <text evidence="5">The sequence shown here is derived from an EMBL/GenBank/DDBJ whole genome shotgun (WGS) entry which is preliminary data.</text>
</comment>
<evidence type="ECO:0000313" key="6">
    <source>
        <dbReference type="Proteomes" id="UP001497497"/>
    </source>
</evidence>
<dbReference type="PANTHER" id="PTHR15231">
    <property type="entry name" value="PHOSPHATIDYLINOSITOL N-ACETYLGLUCOSAMINYLTRANSFERASE SUBUNIT H"/>
    <property type="match status" value="1"/>
</dbReference>
<evidence type="ECO:0000313" key="5">
    <source>
        <dbReference type="EMBL" id="CAL1527773.1"/>
    </source>
</evidence>
<dbReference type="PANTHER" id="PTHR15231:SF1">
    <property type="entry name" value="PHOSPHATIDYLINOSITOL N-ACETYLGLUCOSAMINYLTRANSFERASE SUBUNIT H"/>
    <property type="match status" value="1"/>
</dbReference>
<keyword evidence="6" id="KW-1185">Reference proteome</keyword>
<feature type="transmembrane region" description="Helical" evidence="3">
    <location>
        <begin position="28"/>
        <end position="46"/>
    </location>
</feature>
<dbReference type="GO" id="GO:0000506">
    <property type="term" value="C:glycosylphosphatidylinositol-N-acetylglucosaminyltransferase (GPI-GnT) complex"/>
    <property type="evidence" value="ECO:0007669"/>
    <property type="project" value="InterPro"/>
</dbReference>
<dbReference type="InterPro" id="IPR019328">
    <property type="entry name" value="PIGH-H_dom"/>
</dbReference>
<evidence type="ECO:0000256" key="1">
    <source>
        <dbReference type="ARBA" id="ARBA00004687"/>
    </source>
</evidence>
<proteinExistence type="inferred from homology"/>